<dbReference type="GO" id="GO:0003676">
    <property type="term" value="F:nucleic acid binding"/>
    <property type="evidence" value="ECO:0007669"/>
    <property type="project" value="InterPro"/>
</dbReference>
<feature type="domain" description="Reverse transcriptase zinc-binding" evidence="2">
    <location>
        <begin position="191"/>
        <end position="256"/>
    </location>
</feature>
<keyword evidence="4" id="KW-1185">Reference proteome</keyword>
<evidence type="ECO:0008006" key="5">
    <source>
        <dbReference type="Google" id="ProtNLM"/>
    </source>
</evidence>
<sequence length="470" mass="53323">MSIVTPSIHQHDCFAPTRSPNFYINSGSLGMTTGIVALDYGHLGPDTSIIPNNYTMGTTPNITGNPYYQQTAAQNAHEIIAHEAHGIQNPAHSQATNNYYQHGSRVLRHDHFNQSDISNVLTGLEEVSTALSSEFLVWMNTTIRQGNTEAMWISDDTYPEVIYSTWRPSHFTNPASHLDYDPPLHVHDPIVPKIWHVKSSPRALNFTWKCYQDFTPTRAKISTHITIPTTSCPICNYHNDTLHHMLLEGPFTRACWYASKWSFQLDRVRHLSPQTWIRIWLSPSKNWGFCLDAWSTFCVDITWLIWKERCKAAFEKKIPNIARIMQIAKSTQASKSLTTHHTISLPVQSPPLTQHTTSPLWQPPKPPFLKMNIEASFIIQTLSFGIGFIMRDSHRNVLAAGTWTGHATTVEEAECRGVLLATQWALERQLTHLELEIDDQAISVEWVTRSSSDLSQLILYILILSFVAVT</sequence>
<dbReference type="InterPro" id="IPR026960">
    <property type="entry name" value="RVT-Znf"/>
</dbReference>
<reference evidence="3 4" key="1">
    <citation type="submission" date="2020-10" db="EMBL/GenBank/DDBJ databases">
        <title>The Coptis chinensis genome and diversification of protoberbering-type alkaloids.</title>
        <authorList>
            <person name="Wang B."/>
            <person name="Shu S."/>
            <person name="Song C."/>
            <person name="Liu Y."/>
        </authorList>
    </citation>
    <scope>NUCLEOTIDE SEQUENCE [LARGE SCALE GENOMIC DNA]</scope>
    <source>
        <strain evidence="3">HL-2020</strain>
        <tissue evidence="3">Leaf</tissue>
    </source>
</reference>
<dbReference type="InterPro" id="IPR036397">
    <property type="entry name" value="RNaseH_sf"/>
</dbReference>
<dbReference type="OrthoDB" id="1747175at2759"/>
<comment type="caution">
    <text evidence="3">The sequence shown here is derived from an EMBL/GenBank/DDBJ whole genome shotgun (WGS) entry which is preliminary data.</text>
</comment>
<evidence type="ECO:0000259" key="2">
    <source>
        <dbReference type="Pfam" id="PF13966"/>
    </source>
</evidence>
<dbReference type="PANTHER" id="PTHR47074:SF11">
    <property type="entry name" value="REVERSE TRANSCRIPTASE-LIKE PROTEIN"/>
    <property type="match status" value="1"/>
</dbReference>
<dbReference type="CDD" id="cd06222">
    <property type="entry name" value="RNase_H_like"/>
    <property type="match status" value="1"/>
</dbReference>
<protein>
    <recommendedName>
        <fullName evidence="5">RNase H type-1 domain-containing protein</fullName>
    </recommendedName>
</protein>
<dbReference type="GO" id="GO:0004523">
    <property type="term" value="F:RNA-DNA hybrid ribonuclease activity"/>
    <property type="evidence" value="ECO:0007669"/>
    <property type="project" value="InterPro"/>
</dbReference>
<feature type="domain" description="RNase H type-1" evidence="1">
    <location>
        <begin position="384"/>
        <end position="458"/>
    </location>
</feature>
<evidence type="ECO:0000313" key="3">
    <source>
        <dbReference type="EMBL" id="KAF9598661.1"/>
    </source>
</evidence>
<dbReference type="Pfam" id="PF13966">
    <property type="entry name" value="zf-RVT"/>
    <property type="match status" value="1"/>
</dbReference>
<dbReference type="InterPro" id="IPR002156">
    <property type="entry name" value="RNaseH_domain"/>
</dbReference>
<dbReference type="PANTHER" id="PTHR47074">
    <property type="entry name" value="BNAC02G40300D PROTEIN"/>
    <property type="match status" value="1"/>
</dbReference>
<dbReference type="Proteomes" id="UP000631114">
    <property type="component" value="Unassembled WGS sequence"/>
</dbReference>
<dbReference type="InterPro" id="IPR044730">
    <property type="entry name" value="RNase_H-like_dom_plant"/>
</dbReference>
<dbReference type="InterPro" id="IPR052929">
    <property type="entry name" value="RNase_H-like_EbsB-rel"/>
</dbReference>
<proteinExistence type="predicted"/>
<evidence type="ECO:0000313" key="4">
    <source>
        <dbReference type="Proteomes" id="UP000631114"/>
    </source>
</evidence>
<dbReference type="Gene3D" id="3.30.420.10">
    <property type="entry name" value="Ribonuclease H-like superfamily/Ribonuclease H"/>
    <property type="match status" value="1"/>
</dbReference>
<gene>
    <name evidence="3" type="ORF">IFM89_029911</name>
</gene>
<dbReference type="AlphaFoldDB" id="A0A835LT83"/>
<dbReference type="EMBL" id="JADFTS010000007">
    <property type="protein sequence ID" value="KAF9598661.1"/>
    <property type="molecule type" value="Genomic_DNA"/>
</dbReference>
<name>A0A835LT83_9MAGN</name>
<dbReference type="Pfam" id="PF13456">
    <property type="entry name" value="RVT_3"/>
    <property type="match status" value="1"/>
</dbReference>
<organism evidence="3 4">
    <name type="scientific">Coptis chinensis</name>
    <dbReference type="NCBI Taxonomy" id="261450"/>
    <lineage>
        <taxon>Eukaryota</taxon>
        <taxon>Viridiplantae</taxon>
        <taxon>Streptophyta</taxon>
        <taxon>Embryophyta</taxon>
        <taxon>Tracheophyta</taxon>
        <taxon>Spermatophyta</taxon>
        <taxon>Magnoliopsida</taxon>
        <taxon>Ranunculales</taxon>
        <taxon>Ranunculaceae</taxon>
        <taxon>Coptidoideae</taxon>
        <taxon>Coptis</taxon>
    </lineage>
</organism>
<evidence type="ECO:0000259" key="1">
    <source>
        <dbReference type="Pfam" id="PF13456"/>
    </source>
</evidence>
<accession>A0A835LT83</accession>